<evidence type="ECO:0000313" key="6">
    <source>
        <dbReference type="Proteomes" id="UP001139168"/>
    </source>
</evidence>
<comment type="caution">
    <text evidence="5">The sequence shown here is derived from an EMBL/GenBank/DDBJ whole genome shotgun (WGS) entry which is preliminary data.</text>
</comment>
<feature type="domain" description="HTH lacI-type" evidence="4">
    <location>
        <begin position="15"/>
        <end position="70"/>
    </location>
</feature>
<dbReference type="InterPro" id="IPR046335">
    <property type="entry name" value="LacI/GalR-like_sensor"/>
</dbReference>
<keyword evidence="6" id="KW-1185">Reference proteome</keyword>
<accession>A0ABS8GJS7</accession>
<evidence type="ECO:0000256" key="2">
    <source>
        <dbReference type="ARBA" id="ARBA00023125"/>
    </source>
</evidence>
<evidence type="ECO:0000256" key="1">
    <source>
        <dbReference type="ARBA" id="ARBA00023015"/>
    </source>
</evidence>
<dbReference type="PROSITE" id="PS50932">
    <property type="entry name" value="HTH_LACI_2"/>
    <property type="match status" value="1"/>
</dbReference>
<dbReference type="RefSeq" id="WP_227891744.1">
    <property type="nucleotide sequence ID" value="NZ_JAJFZQ010000006.1"/>
</dbReference>
<dbReference type="CDD" id="cd01392">
    <property type="entry name" value="HTH_LacI"/>
    <property type="match status" value="1"/>
</dbReference>
<dbReference type="SMART" id="SM00354">
    <property type="entry name" value="HTH_LACI"/>
    <property type="match status" value="1"/>
</dbReference>
<keyword evidence="1" id="KW-0805">Transcription regulation</keyword>
<evidence type="ECO:0000313" key="5">
    <source>
        <dbReference type="EMBL" id="MCC3266941.1"/>
    </source>
</evidence>
<dbReference type="Proteomes" id="UP001139168">
    <property type="component" value="Unassembled WGS sequence"/>
</dbReference>
<dbReference type="Pfam" id="PF00356">
    <property type="entry name" value="LacI"/>
    <property type="match status" value="1"/>
</dbReference>
<evidence type="ECO:0000256" key="3">
    <source>
        <dbReference type="ARBA" id="ARBA00023163"/>
    </source>
</evidence>
<dbReference type="PANTHER" id="PTHR30146">
    <property type="entry name" value="LACI-RELATED TRANSCRIPTIONAL REPRESSOR"/>
    <property type="match status" value="1"/>
</dbReference>
<reference evidence="5" key="1">
    <citation type="submission" date="2021-10" db="EMBL/GenBank/DDBJ databases">
        <title>Novel species in genus Arthrobacter.</title>
        <authorList>
            <person name="Liu Y."/>
        </authorList>
    </citation>
    <scope>NUCLEOTIDE SEQUENCE</scope>
    <source>
        <strain evidence="5">Zg-Y786</strain>
    </source>
</reference>
<dbReference type="Gene3D" id="1.10.260.40">
    <property type="entry name" value="lambda repressor-like DNA-binding domains"/>
    <property type="match status" value="1"/>
</dbReference>
<dbReference type="SUPFAM" id="SSF47413">
    <property type="entry name" value="lambda repressor-like DNA-binding domains"/>
    <property type="match status" value="1"/>
</dbReference>
<dbReference type="Pfam" id="PF13377">
    <property type="entry name" value="Peripla_BP_3"/>
    <property type="match status" value="1"/>
</dbReference>
<dbReference type="Gene3D" id="3.40.50.2300">
    <property type="match status" value="2"/>
</dbReference>
<dbReference type="EMBL" id="JAJFZQ010000006">
    <property type="protein sequence ID" value="MCC3266941.1"/>
    <property type="molecule type" value="Genomic_DNA"/>
</dbReference>
<dbReference type="InterPro" id="IPR000843">
    <property type="entry name" value="HTH_LacI"/>
</dbReference>
<name>A0ABS8GJS7_9MICC</name>
<gene>
    <name evidence="5" type="ORF">LJ752_12920</name>
</gene>
<proteinExistence type="predicted"/>
<dbReference type="InterPro" id="IPR028082">
    <property type="entry name" value="Peripla_BP_I"/>
</dbReference>
<keyword evidence="3" id="KW-0804">Transcription</keyword>
<keyword evidence="2" id="KW-0238">DNA-binding</keyword>
<dbReference type="PANTHER" id="PTHR30146:SF109">
    <property type="entry name" value="HTH-TYPE TRANSCRIPTIONAL REGULATOR GALS"/>
    <property type="match status" value="1"/>
</dbReference>
<sequence>MPISTDRRRPLRRPATLEDVARLAGVHASTASRSLTERPVRISSATVARVREAARTLGYQRDNAAAALRTGNSRLIGVLVHRLTDLALSTMYGGVDAAAAAAGYSAVVANGLDDPTVRRERLDALLARRIDGVILADARLDDTLAGHLQELGVPYVLAMRTLPGHLSVSTDDLEGGRLAARHLLEQGHRRVAVAAGDPLASTGRDRTAGFREVFAGAGLPVPDERVAATGFGVAAGHQAGDLLCRLDPAPSAVFAVDDLTAVGVIGALRDAGRTVGSDVALVGYNDVELAADLPVPLTSVRSDRDRMGQLALELLLDRIAGRDVSSILLPPVLVPRASTLDARPGGGNS</sequence>
<protein>
    <submittedName>
        <fullName evidence="5">LacI family transcriptional regulator</fullName>
    </submittedName>
</protein>
<organism evidence="5 6">
    <name type="scientific">Arthrobacter gengyunqii</name>
    <dbReference type="NCBI Taxonomy" id="2886940"/>
    <lineage>
        <taxon>Bacteria</taxon>
        <taxon>Bacillati</taxon>
        <taxon>Actinomycetota</taxon>
        <taxon>Actinomycetes</taxon>
        <taxon>Micrococcales</taxon>
        <taxon>Micrococcaceae</taxon>
        <taxon>Arthrobacter</taxon>
    </lineage>
</organism>
<dbReference type="InterPro" id="IPR010982">
    <property type="entry name" value="Lambda_DNA-bd_dom_sf"/>
</dbReference>
<evidence type="ECO:0000259" key="4">
    <source>
        <dbReference type="PROSITE" id="PS50932"/>
    </source>
</evidence>
<dbReference type="SUPFAM" id="SSF53822">
    <property type="entry name" value="Periplasmic binding protein-like I"/>
    <property type="match status" value="1"/>
</dbReference>